<keyword evidence="3" id="KW-1185">Reference proteome</keyword>
<proteinExistence type="predicted"/>
<dbReference type="Proteomes" id="UP000325187">
    <property type="component" value="Unassembled WGS sequence"/>
</dbReference>
<protein>
    <recommendedName>
        <fullName evidence="4">DoxX family protein</fullName>
    </recommendedName>
</protein>
<accession>A0A5A7MUG2</accession>
<evidence type="ECO:0000256" key="1">
    <source>
        <dbReference type="SAM" id="Phobius"/>
    </source>
</evidence>
<dbReference type="AlphaFoldDB" id="A0A5A7MUG2"/>
<organism evidence="2 3">
    <name type="scientific">Iodidimonas gelatinilytica</name>
    <dbReference type="NCBI Taxonomy" id="1236966"/>
    <lineage>
        <taxon>Bacteria</taxon>
        <taxon>Pseudomonadati</taxon>
        <taxon>Pseudomonadota</taxon>
        <taxon>Alphaproteobacteria</taxon>
        <taxon>Iodidimonadales</taxon>
        <taxon>Iodidimonadaceae</taxon>
        <taxon>Iodidimonas</taxon>
    </lineage>
</organism>
<dbReference type="EMBL" id="BKCM01000001">
    <property type="protein sequence ID" value="GEQ99630.1"/>
    <property type="molecule type" value="Genomic_DNA"/>
</dbReference>
<comment type="caution">
    <text evidence="2">The sequence shown here is derived from an EMBL/GenBank/DDBJ whole genome shotgun (WGS) entry which is preliminary data.</text>
</comment>
<keyword evidence="1" id="KW-0472">Membrane</keyword>
<gene>
    <name evidence="2" type="ORF">JCM17845_02540</name>
</gene>
<reference evidence="2 3" key="1">
    <citation type="submission" date="2019-09" db="EMBL/GenBank/DDBJ databases">
        <title>NBRP : Genome information of microbial organism related human and environment.</title>
        <authorList>
            <person name="Hattori M."/>
            <person name="Oshima K."/>
            <person name="Inaba H."/>
            <person name="Suda W."/>
            <person name="Sakamoto M."/>
            <person name="Iino T."/>
            <person name="Kitahara M."/>
            <person name="Oshida Y."/>
            <person name="Iida T."/>
            <person name="Kudo T."/>
            <person name="Itoh T."/>
            <person name="Ohkuma M."/>
        </authorList>
    </citation>
    <scope>NUCLEOTIDE SEQUENCE [LARGE SCALE GENOMIC DNA]</scope>
    <source>
        <strain evidence="2 3">Mie-1</strain>
    </source>
</reference>
<keyword evidence="1" id="KW-1133">Transmembrane helix</keyword>
<sequence>MNKAAVPLLIQRIAVTLFMGIWALDKFVNPGHTAGVFTKFYGISLPMEMTWVLGLVQLAVLIAFLVGFMKTYSYFLVFLMHAGSTLSAWKVYLALYDGNLLFWAAIPVLAALWLQFSLRDFDSISLDNKLRAGALPS</sequence>
<evidence type="ECO:0000313" key="3">
    <source>
        <dbReference type="Proteomes" id="UP000325187"/>
    </source>
</evidence>
<feature type="transmembrane region" description="Helical" evidence="1">
    <location>
        <begin position="100"/>
        <end position="118"/>
    </location>
</feature>
<keyword evidence="1" id="KW-0812">Transmembrane</keyword>
<evidence type="ECO:0000313" key="2">
    <source>
        <dbReference type="EMBL" id="GEQ99630.1"/>
    </source>
</evidence>
<feature type="transmembrane region" description="Helical" evidence="1">
    <location>
        <begin position="6"/>
        <end position="24"/>
    </location>
</feature>
<name>A0A5A7MUG2_9PROT</name>
<evidence type="ECO:0008006" key="4">
    <source>
        <dbReference type="Google" id="ProtNLM"/>
    </source>
</evidence>